<reference evidence="2 3" key="1">
    <citation type="submission" date="2011-09" db="EMBL/GenBank/DDBJ databases">
        <title>Complete sequence of chromosome of Thioflavicoccus mobilis 8321.</title>
        <authorList>
            <consortium name="US DOE Joint Genome Institute"/>
            <person name="Lucas S."/>
            <person name="Han J."/>
            <person name="Lapidus A."/>
            <person name="Cheng J.-F."/>
            <person name="Goodwin L."/>
            <person name="Pitluck S."/>
            <person name="Peters L."/>
            <person name="Ovchinnikova G."/>
            <person name="Lu M."/>
            <person name="Detter J.C."/>
            <person name="Han C."/>
            <person name="Tapia R."/>
            <person name="Land M."/>
            <person name="Hauser L."/>
            <person name="Kyrpides N."/>
            <person name="Ivanova N."/>
            <person name="Pagani I."/>
            <person name="Vogl K."/>
            <person name="Liu Z."/>
            <person name="Imhoff J."/>
            <person name="Thiel V."/>
            <person name="Frigaard N.-U."/>
            <person name="Bryant D."/>
            <person name="Woyke T."/>
        </authorList>
    </citation>
    <scope>NUCLEOTIDE SEQUENCE [LARGE SCALE GENOMIC DNA]</scope>
    <source>
        <strain evidence="2 3">8321</strain>
    </source>
</reference>
<dbReference type="OrthoDB" id="7349688at2"/>
<dbReference type="InterPro" id="IPR003251">
    <property type="entry name" value="Rr_diiron-bd_dom"/>
</dbReference>
<dbReference type="SUPFAM" id="SSF47240">
    <property type="entry name" value="Ferritin-like"/>
    <property type="match status" value="1"/>
</dbReference>
<dbReference type="KEGG" id="tmb:Thimo_2318"/>
<evidence type="ECO:0000259" key="1">
    <source>
        <dbReference type="Pfam" id="PF02915"/>
    </source>
</evidence>
<dbReference type="STRING" id="765912.Thimo_2318"/>
<keyword evidence="3" id="KW-1185">Reference proteome</keyword>
<dbReference type="GO" id="GO:0046872">
    <property type="term" value="F:metal ion binding"/>
    <property type="evidence" value="ECO:0007669"/>
    <property type="project" value="InterPro"/>
</dbReference>
<dbReference type="InterPro" id="IPR012347">
    <property type="entry name" value="Ferritin-like"/>
</dbReference>
<dbReference type="eggNOG" id="COG1633">
    <property type="taxonomic scope" value="Bacteria"/>
</dbReference>
<evidence type="ECO:0000313" key="3">
    <source>
        <dbReference type="Proteomes" id="UP000010816"/>
    </source>
</evidence>
<name>L0GWD1_9GAMM</name>
<dbReference type="RefSeq" id="WP_015281191.1">
    <property type="nucleotide sequence ID" value="NC_019940.1"/>
</dbReference>
<dbReference type="AlphaFoldDB" id="L0GWD1"/>
<dbReference type="Proteomes" id="UP000010816">
    <property type="component" value="Chromosome"/>
</dbReference>
<dbReference type="HOGENOM" id="CLU_1618247_0_0_6"/>
<protein>
    <recommendedName>
        <fullName evidence="1">Rubrerythrin diiron-binding domain-containing protein</fullName>
    </recommendedName>
</protein>
<evidence type="ECO:0000313" key="2">
    <source>
        <dbReference type="EMBL" id="AGA91058.1"/>
    </source>
</evidence>
<accession>L0GWD1</accession>
<sequence length="164" mass="18318">MNTTNEIDIETLARQRTVADLVNSAIRFEAAAEAFYMQLLGQVRAELQPLVAGLVVEEREHQARLRHLIDSGELIAELRVRLDAPSSMSEFEAMELAPELPSNPSDDDILDYAMAREQVAAEHYAALARSADNPILRETFAFLADEESQHIVQLGQRWSRLSGA</sequence>
<dbReference type="EMBL" id="CP003051">
    <property type="protein sequence ID" value="AGA91058.1"/>
    <property type="molecule type" value="Genomic_DNA"/>
</dbReference>
<dbReference type="Pfam" id="PF02915">
    <property type="entry name" value="Rubrerythrin"/>
    <property type="match status" value="1"/>
</dbReference>
<dbReference type="GO" id="GO:0016491">
    <property type="term" value="F:oxidoreductase activity"/>
    <property type="evidence" value="ECO:0007669"/>
    <property type="project" value="InterPro"/>
</dbReference>
<gene>
    <name evidence="2" type="ORF">Thimo_2318</name>
</gene>
<dbReference type="Gene3D" id="1.20.1260.10">
    <property type="match status" value="1"/>
</dbReference>
<feature type="domain" description="Rubrerythrin diiron-binding" evidence="1">
    <location>
        <begin position="108"/>
        <end position="151"/>
    </location>
</feature>
<organism evidence="2 3">
    <name type="scientific">Thioflavicoccus mobilis 8321</name>
    <dbReference type="NCBI Taxonomy" id="765912"/>
    <lineage>
        <taxon>Bacteria</taxon>
        <taxon>Pseudomonadati</taxon>
        <taxon>Pseudomonadota</taxon>
        <taxon>Gammaproteobacteria</taxon>
        <taxon>Chromatiales</taxon>
        <taxon>Chromatiaceae</taxon>
        <taxon>Thioflavicoccus</taxon>
    </lineage>
</organism>
<dbReference type="InterPro" id="IPR009078">
    <property type="entry name" value="Ferritin-like_SF"/>
</dbReference>
<proteinExistence type="predicted"/>